<comment type="caution">
    <text evidence="1">The sequence shown here is derived from an EMBL/GenBank/DDBJ whole genome shotgun (WGS) entry which is preliminary data.</text>
</comment>
<organism evidence="1 2">
    <name type="scientific">Symbiodinium natans</name>
    <dbReference type="NCBI Taxonomy" id="878477"/>
    <lineage>
        <taxon>Eukaryota</taxon>
        <taxon>Sar</taxon>
        <taxon>Alveolata</taxon>
        <taxon>Dinophyceae</taxon>
        <taxon>Suessiales</taxon>
        <taxon>Symbiodiniaceae</taxon>
        <taxon>Symbiodinium</taxon>
    </lineage>
</organism>
<name>A0A812KWW2_9DINO</name>
<keyword evidence="2" id="KW-1185">Reference proteome</keyword>
<evidence type="ECO:0000313" key="2">
    <source>
        <dbReference type="Proteomes" id="UP000604046"/>
    </source>
</evidence>
<evidence type="ECO:0000313" key="1">
    <source>
        <dbReference type="EMBL" id="CAE7235129.1"/>
    </source>
</evidence>
<reference evidence="1" key="1">
    <citation type="submission" date="2021-02" db="EMBL/GenBank/DDBJ databases">
        <authorList>
            <person name="Dougan E. K."/>
            <person name="Rhodes N."/>
            <person name="Thang M."/>
            <person name="Chan C."/>
        </authorList>
    </citation>
    <scope>NUCLEOTIDE SEQUENCE</scope>
</reference>
<proteinExistence type="predicted"/>
<gene>
    <name evidence="1" type="ORF">SNAT2548_LOCUS10015</name>
</gene>
<dbReference type="AlphaFoldDB" id="A0A812KWW2"/>
<protein>
    <submittedName>
        <fullName evidence="1">Uncharacterized protein</fullName>
    </submittedName>
</protein>
<dbReference type="EMBL" id="CAJNDS010000802">
    <property type="protein sequence ID" value="CAE7235129.1"/>
    <property type="molecule type" value="Genomic_DNA"/>
</dbReference>
<dbReference type="Proteomes" id="UP000604046">
    <property type="component" value="Unassembled WGS sequence"/>
</dbReference>
<sequence>MLPGLAYRGGDVLGRGEAFRLKLHDSRSCSTKHKTARPKACSKPHEGSRHHLQAPDLILVPFEHTLPERGRANLGNSHPDTLKRIFALPELLERCGRLTEPSWLFGALGPLKQAELLFREELELCTPARSRVGAPGRRIRLVIECRFGVALLAAC</sequence>
<accession>A0A812KWW2</accession>